<gene>
    <name evidence="1" type="ORF">SAMN05421638_2191</name>
</gene>
<reference evidence="2" key="1">
    <citation type="submission" date="2016-10" db="EMBL/GenBank/DDBJ databases">
        <authorList>
            <person name="Varghese N."/>
            <person name="Submissions S."/>
        </authorList>
    </citation>
    <scope>NUCLEOTIDE SEQUENCE [LARGE SCALE GENOMIC DNA]</scope>
    <source>
        <strain evidence="2">DSM 22251</strain>
    </source>
</reference>
<name>A0A1I3NNI1_9FLAO</name>
<accession>A0A1I3NNI1</accession>
<dbReference type="Proteomes" id="UP000242560">
    <property type="component" value="Unassembled WGS sequence"/>
</dbReference>
<protein>
    <recommendedName>
        <fullName evidence="3">Helix-turn-helix domain-containing protein</fullName>
    </recommendedName>
</protein>
<dbReference type="EMBL" id="FORQ01000004">
    <property type="protein sequence ID" value="SFJ10805.1"/>
    <property type="molecule type" value="Genomic_DNA"/>
</dbReference>
<dbReference type="AlphaFoldDB" id="A0A1I3NNI1"/>
<proteinExistence type="predicted"/>
<evidence type="ECO:0008006" key="3">
    <source>
        <dbReference type="Google" id="ProtNLM"/>
    </source>
</evidence>
<evidence type="ECO:0000313" key="1">
    <source>
        <dbReference type="EMBL" id="SFJ10805.1"/>
    </source>
</evidence>
<evidence type="ECO:0000313" key="2">
    <source>
        <dbReference type="Proteomes" id="UP000242560"/>
    </source>
</evidence>
<organism evidence="1 2">
    <name type="scientific">Kaistella treverensis</name>
    <dbReference type="NCBI Taxonomy" id="631455"/>
    <lineage>
        <taxon>Bacteria</taxon>
        <taxon>Pseudomonadati</taxon>
        <taxon>Bacteroidota</taxon>
        <taxon>Flavobacteriia</taxon>
        <taxon>Flavobacteriales</taxon>
        <taxon>Weeksellaceae</taxon>
        <taxon>Chryseobacterium group</taxon>
        <taxon>Kaistella</taxon>
    </lineage>
</organism>
<keyword evidence="2" id="KW-1185">Reference proteome</keyword>
<sequence length="71" mass="8448">MKENRYMDITSLSEYIPLTKSAIYSMVRRDMIPYSKLGTKKLVFDRLQIDEWVKNGNSKQQLDNVPKFLNF</sequence>